<organism evidence="2 3">
    <name type="scientific">Panagrolaimus superbus</name>
    <dbReference type="NCBI Taxonomy" id="310955"/>
    <lineage>
        <taxon>Eukaryota</taxon>
        <taxon>Metazoa</taxon>
        <taxon>Ecdysozoa</taxon>
        <taxon>Nematoda</taxon>
        <taxon>Chromadorea</taxon>
        <taxon>Rhabditida</taxon>
        <taxon>Tylenchina</taxon>
        <taxon>Panagrolaimomorpha</taxon>
        <taxon>Panagrolaimoidea</taxon>
        <taxon>Panagrolaimidae</taxon>
        <taxon>Panagrolaimus</taxon>
    </lineage>
</organism>
<dbReference type="Gene3D" id="1.10.510.10">
    <property type="entry name" value="Transferase(Phosphotransferase) domain 1"/>
    <property type="match status" value="1"/>
</dbReference>
<dbReference type="InterPro" id="IPR050235">
    <property type="entry name" value="CK1_Ser-Thr_kinase"/>
</dbReference>
<dbReference type="GO" id="GO:0005524">
    <property type="term" value="F:ATP binding"/>
    <property type="evidence" value="ECO:0007669"/>
    <property type="project" value="InterPro"/>
</dbReference>
<name>A0A914YX35_9BILA</name>
<dbReference type="PROSITE" id="PS50011">
    <property type="entry name" value="PROTEIN_KINASE_DOM"/>
    <property type="match status" value="1"/>
</dbReference>
<dbReference type="GO" id="GO:0004672">
    <property type="term" value="F:protein kinase activity"/>
    <property type="evidence" value="ECO:0007669"/>
    <property type="project" value="InterPro"/>
</dbReference>
<keyword evidence="2" id="KW-1185">Reference proteome</keyword>
<proteinExistence type="predicted"/>
<protein>
    <submittedName>
        <fullName evidence="3">Protein kinase domain-containing protein</fullName>
    </submittedName>
</protein>
<dbReference type="Pfam" id="PF00069">
    <property type="entry name" value="Pkinase"/>
    <property type="match status" value="1"/>
</dbReference>
<dbReference type="AlphaFoldDB" id="A0A914YX35"/>
<dbReference type="PANTHER" id="PTHR11909">
    <property type="entry name" value="CASEIN KINASE-RELATED"/>
    <property type="match status" value="1"/>
</dbReference>
<reference evidence="3" key="1">
    <citation type="submission" date="2022-11" db="UniProtKB">
        <authorList>
            <consortium name="WormBaseParasite"/>
        </authorList>
    </citation>
    <scope>IDENTIFICATION</scope>
</reference>
<evidence type="ECO:0000259" key="1">
    <source>
        <dbReference type="PROSITE" id="PS50011"/>
    </source>
</evidence>
<dbReference type="SUPFAM" id="SSF56112">
    <property type="entry name" value="Protein kinase-like (PK-like)"/>
    <property type="match status" value="1"/>
</dbReference>
<dbReference type="InterPro" id="IPR011009">
    <property type="entry name" value="Kinase-like_dom_sf"/>
</dbReference>
<accession>A0A914YX35</accession>
<dbReference type="InterPro" id="IPR000719">
    <property type="entry name" value="Prot_kinase_dom"/>
</dbReference>
<sequence length="135" mass="15128">MKHDKEIEFIKAFKFQVGPSLQYILIDEERGYGEGAAARHIAGYMKGALLALEELHQMDYLPQDVKPSNFAIDLDDPKKVYLNDYGIVQKIKPGETTDGLIGTKLFASRDALAKTEQFKKSDLGKKLAIFCSLCI</sequence>
<dbReference type="WBParaSite" id="PSU_v2.g4212.t1">
    <property type="protein sequence ID" value="PSU_v2.g4212.t1"/>
    <property type="gene ID" value="PSU_v2.g4212"/>
</dbReference>
<feature type="domain" description="Protein kinase" evidence="1">
    <location>
        <begin position="1"/>
        <end position="135"/>
    </location>
</feature>
<evidence type="ECO:0000313" key="3">
    <source>
        <dbReference type="WBParaSite" id="PSU_v2.g4212.t1"/>
    </source>
</evidence>
<dbReference type="Proteomes" id="UP000887577">
    <property type="component" value="Unplaced"/>
</dbReference>
<evidence type="ECO:0000313" key="2">
    <source>
        <dbReference type="Proteomes" id="UP000887577"/>
    </source>
</evidence>